<feature type="transmembrane region" description="Helical" evidence="1">
    <location>
        <begin position="256"/>
        <end position="272"/>
    </location>
</feature>
<feature type="transmembrane region" description="Helical" evidence="1">
    <location>
        <begin position="708"/>
        <end position="724"/>
    </location>
</feature>
<feature type="transmembrane region" description="Helical" evidence="1">
    <location>
        <begin position="169"/>
        <end position="189"/>
    </location>
</feature>
<feature type="transmembrane region" description="Helical" evidence="1">
    <location>
        <begin position="851"/>
        <end position="868"/>
    </location>
</feature>
<feature type="transmembrane region" description="Helical" evidence="1">
    <location>
        <begin position="966"/>
        <end position="985"/>
    </location>
</feature>
<proteinExistence type="predicted"/>
<feature type="transmembrane region" description="Helical" evidence="1">
    <location>
        <begin position="1103"/>
        <end position="1127"/>
    </location>
</feature>
<dbReference type="RefSeq" id="WP_268610589.1">
    <property type="nucleotide sequence ID" value="NZ_CP113797.1"/>
</dbReference>
<feature type="transmembrane region" description="Helical" evidence="1">
    <location>
        <begin position="141"/>
        <end position="162"/>
    </location>
</feature>
<feature type="transmembrane region" description="Helical" evidence="1">
    <location>
        <begin position="392"/>
        <end position="411"/>
    </location>
</feature>
<feature type="transmembrane region" description="Helical" evidence="1">
    <location>
        <begin position="648"/>
        <end position="671"/>
    </location>
</feature>
<dbReference type="KEGG" id="tsin:OXH18_01130"/>
<accession>A0A9E8ZF06</accession>
<feature type="transmembrane region" description="Helical" evidence="1">
    <location>
        <begin position="1139"/>
        <end position="1156"/>
    </location>
</feature>
<feature type="transmembrane region" description="Helical" evidence="1">
    <location>
        <begin position="899"/>
        <end position="921"/>
    </location>
</feature>
<feature type="transmembrane region" description="Helical" evidence="1">
    <location>
        <begin position="201"/>
        <end position="219"/>
    </location>
</feature>
<reference evidence="2" key="1">
    <citation type="submission" date="2022-12" db="EMBL/GenBank/DDBJ databases">
        <title>Polyphasic identification of a Novel Hot-Spring Cyanobacterium Ocullathermofonsia sinensis gen nov. sp. nov. and Genomic Insights on its Adaptations to the Thermal Habitat.</title>
        <authorList>
            <person name="Daroch M."/>
            <person name="Tang J."/>
            <person name="Jiang Y."/>
        </authorList>
    </citation>
    <scope>NUCLEOTIDE SEQUENCE</scope>
    <source>
        <strain evidence="2">PKUAC-SCTA174</strain>
    </source>
</reference>
<feature type="transmembrane region" description="Helical" evidence="1">
    <location>
        <begin position="991"/>
        <end position="1008"/>
    </location>
</feature>
<evidence type="ECO:0000313" key="2">
    <source>
        <dbReference type="EMBL" id="WAL60629.1"/>
    </source>
</evidence>
<feature type="transmembrane region" description="Helical" evidence="1">
    <location>
        <begin position="744"/>
        <end position="765"/>
    </location>
</feature>
<feature type="transmembrane region" description="Helical" evidence="1">
    <location>
        <begin position="112"/>
        <end position="135"/>
    </location>
</feature>
<feature type="transmembrane region" description="Helical" evidence="1">
    <location>
        <begin position="1218"/>
        <end position="1239"/>
    </location>
</feature>
<feature type="transmembrane region" description="Helical" evidence="1">
    <location>
        <begin position="933"/>
        <end position="954"/>
    </location>
</feature>
<feature type="transmembrane region" description="Helical" evidence="1">
    <location>
        <begin position="316"/>
        <end position="333"/>
    </location>
</feature>
<feature type="transmembrane region" description="Helical" evidence="1">
    <location>
        <begin position="677"/>
        <end position="696"/>
    </location>
</feature>
<feature type="transmembrane region" description="Helical" evidence="1">
    <location>
        <begin position="534"/>
        <end position="553"/>
    </location>
</feature>
<evidence type="ECO:0008006" key="4">
    <source>
        <dbReference type="Google" id="ProtNLM"/>
    </source>
</evidence>
<feature type="transmembrane region" description="Helical" evidence="1">
    <location>
        <begin position="587"/>
        <end position="605"/>
    </location>
</feature>
<keyword evidence="1" id="KW-1133">Transmembrane helix</keyword>
<evidence type="ECO:0000256" key="1">
    <source>
        <dbReference type="SAM" id="Phobius"/>
    </source>
</evidence>
<protein>
    <recommendedName>
        <fullName evidence="4">DUF2157 domain-containing protein</fullName>
    </recommendedName>
</protein>
<dbReference type="Proteomes" id="UP001163152">
    <property type="component" value="Chromosome"/>
</dbReference>
<keyword evidence="1" id="KW-0812">Transmembrane</keyword>
<keyword evidence="3" id="KW-1185">Reference proteome</keyword>
<feature type="transmembrane region" description="Helical" evidence="1">
    <location>
        <begin position="809"/>
        <end position="830"/>
    </location>
</feature>
<feature type="transmembrane region" description="Helical" evidence="1">
    <location>
        <begin position="1039"/>
        <end position="1057"/>
    </location>
</feature>
<feature type="transmembrane region" description="Helical" evidence="1">
    <location>
        <begin position="1246"/>
        <end position="1266"/>
    </location>
</feature>
<feature type="transmembrane region" description="Helical" evidence="1">
    <location>
        <begin position="772"/>
        <end position="789"/>
    </location>
</feature>
<sequence>MVDQPDRAMIIRLSLEQLEQAELLQGLESWLQLGLLNDRQVRQLCQQYLICALPSPLPVSSPDTKFPKPNSTPIATSALDDRDVAAPPATRSGVPSARFSRSLQALMSEISVIWLLFLGVFLVVVSSGVLAASQWQLVSPIGQYSILLTYTLVFFGVGRWAAQRSNLRLTARMLHIATLLIIPVNFWMIDGLQLWRSPTGILVGTIAILGLSGIMRWLWQSRLNVLPSPQPRLVALHSVGLSWLHLGWVVSGVPLIATYLGTIGTACLLVWSETMPTHIATSPDTANRSRSIAPILLTLLTLLLIGRAVFAAQVPWQQLGLAVGLCGWVMGWLSRSPVSAETQLWTRLGSLLLLAGWAVSVTTTPPRQALAVSGLALWLLIDRLQRTGRSSGLLLLFIVGLQAYSLIWWLFPASVQQAVIATAGQVVGNAALPQVLLAIAGFPYLWLTLALASWLHRQTRSIATTIAEPITESPDSPNFRRLAQQAETIAFMLGLALVILSLLNPGVRSITLWLATGTLLGRVYKRASISTAQIYLVHLAGLTALISSIDWQLPMLSQLQWGQILLGLMAVKWGLSVGDRHSRWRRSAWFFGLGLAGLSYVALLPTTTNQALIWLIAPALLTGLSRLRSAIGSRLSAWFSTIGLCAQLLLIYSLNGAILSFALATGLMALNTATLRQLVPAVLTIGMALGLEFTLVWKEFAPQITQDTILLLLAAALWQLWLLHDRLRRSTHDLQRLYAVALNGWAIGLSGLSLLLLTGLAAVTLTTRSASGLQLIGVGTILGAISYRLRQQPTDLEFWGLAWGLETATAIGIGLAGGDTIALGAANVGLGLVSQWAGDGWVMRSRQNYRVSWHLIPLLYAGLGLLWVHRDYTAFTGLYTLLAAGVGLGVARRSRRFHLLTLLSLILVSVATYKLLVYRLWQSEGEYPGDGWTLLAGLAMLIAWSYHGLASWLRSGWDLGDLQRRFLAHAHWGLGSGLAGVAVWFRLSPVGTGLLIVTALALSGYALTMGHDRWRPTQPEVELAAEAEAPRRLSTRGEAWIYAGLLELLATITYGLYEAIPDTSMLLSWAGTIAAVIGIGFYQVPWRRWGWSARPGQQLAIGLPIAVVGVTAGRVALQSLLIVAAFYAWLAKALGKIRVSYLSVLLFEWALLRFLWQQNRLNGLWIAAGVGGALLYVAQIDPALQPQSARDQRHWLRSIATGLISLTAFYQAEVETGAMAIGIGVFTLGFGIALILSGLLLRIRAFLYLGTVTFIGQILRWLWQFINTDAVLLWSVGILLGVAFIWIAATFEARRSQMNAFVQYWSSELETWE</sequence>
<feature type="transmembrane region" description="Helical" evidence="1">
    <location>
        <begin position="292"/>
        <end position="310"/>
    </location>
</feature>
<evidence type="ECO:0000313" key="3">
    <source>
        <dbReference type="Proteomes" id="UP001163152"/>
    </source>
</evidence>
<feature type="transmembrane region" description="Helical" evidence="1">
    <location>
        <begin position="874"/>
        <end position="892"/>
    </location>
</feature>
<dbReference type="EMBL" id="CP113797">
    <property type="protein sequence ID" value="WAL60629.1"/>
    <property type="molecule type" value="Genomic_DNA"/>
</dbReference>
<feature type="transmembrane region" description="Helical" evidence="1">
    <location>
        <begin position="431"/>
        <end position="452"/>
    </location>
</feature>
<feature type="transmembrane region" description="Helical" evidence="1">
    <location>
        <begin position="611"/>
        <end position="627"/>
    </location>
</feature>
<name>A0A9E8ZF06_9CYAN</name>
<feature type="transmembrane region" description="Helical" evidence="1">
    <location>
        <begin position="1063"/>
        <end position="1082"/>
    </location>
</feature>
<feature type="transmembrane region" description="Helical" evidence="1">
    <location>
        <begin position="486"/>
        <end position="504"/>
    </location>
</feature>
<feature type="transmembrane region" description="Helical" evidence="1">
    <location>
        <begin position="1272"/>
        <end position="1291"/>
    </location>
</feature>
<organism evidence="2 3">
    <name type="scientific">Thermocoleostomius sinensis A174</name>
    <dbReference type="NCBI Taxonomy" id="2016057"/>
    <lineage>
        <taxon>Bacteria</taxon>
        <taxon>Bacillati</taxon>
        <taxon>Cyanobacteriota</taxon>
        <taxon>Cyanophyceae</taxon>
        <taxon>Oculatellales</taxon>
        <taxon>Oculatellaceae</taxon>
        <taxon>Thermocoleostomius</taxon>
    </lineage>
</organism>
<keyword evidence="1" id="KW-0472">Membrane</keyword>
<gene>
    <name evidence="2" type="ORF">OXH18_01130</name>
</gene>